<evidence type="ECO:0000313" key="1">
    <source>
        <dbReference type="EMBL" id="GMN41993.1"/>
    </source>
</evidence>
<accession>A0AA88D0I5</accession>
<organism evidence="1 2">
    <name type="scientific">Ficus carica</name>
    <name type="common">Common fig</name>
    <dbReference type="NCBI Taxonomy" id="3494"/>
    <lineage>
        <taxon>Eukaryota</taxon>
        <taxon>Viridiplantae</taxon>
        <taxon>Streptophyta</taxon>
        <taxon>Embryophyta</taxon>
        <taxon>Tracheophyta</taxon>
        <taxon>Spermatophyta</taxon>
        <taxon>Magnoliopsida</taxon>
        <taxon>eudicotyledons</taxon>
        <taxon>Gunneridae</taxon>
        <taxon>Pentapetalae</taxon>
        <taxon>rosids</taxon>
        <taxon>fabids</taxon>
        <taxon>Rosales</taxon>
        <taxon>Moraceae</taxon>
        <taxon>Ficeae</taxon>
        <taxon>Ficus</taxon>
    </lineage>
</organism>
<sequence>MTCHSHTSNFGFMSTTPSTRSPEDLDRSTNVLALVTFTTKKDSEGDEVKCRVEKINLPPIAKAEEADYPEILQSAHCDGIICLFDAHYLSRHTIVLCNPSLGEVKILSTRSLCPEFVVSGSGFVL</sequence>
<reference evidence="1" key="1">
    <citation type="submission" date="2023-07" db="EMBL/GenBank/DDBJ databases">
        <title>draft genome sequence of fig (Ficus carica).</title>
        <authorList>
            <person name="Takahashi T."/>
            <person name="Nishimura K."/>
        </authorList>
    </citation>
    <scope>NUCLEOTIDE SEQUENCE</scope>
</reference>
<keyword evidence="2" id="KW-1185">Reference proteome</keyword>
<gene>
    <name evidence="1" type="ORF">TIFTF001_011216</name>
</gene>
<evidence type="ECO:0000313" key="2">
    <source>
        <dbReference type="Proteomes" id="UP001187192"/>
    </source>
</evidence>
<comment type="caution">
    <text evidence="1">The sequence shown here is derived from an EMBL/GenBank/DDBJ whole genome shotgun (WGS) entry which is preliminary data.</text>
</comment>
<name>A0AA88D0I5_FICCA</name>
<protein>
    <submittedName>
        <fullName evidence="1">Uncharacterized protein</fullName>
    </submittedName>
</protein>
<dbReference type="AlphaFoldDB" id="A0AA88D0I5"/>
<proteinExistence type="predicted"/>
<dbReference type="EMBL" id="BTGU01000013">
    <property type="protein sequence ID" value="GMN41993.1"/>
    <property type="molecule type" value="Genomic_DNA"/>
</dbReference>
<dbReference type="Proteomes" id="UP001187192">
    <property type="component" value="Unassembled WGS sequence"/>
</dbReference>